<name>A0AAW6DXN3_9FIRM</name>
<gene>
    <name evidence="1" type="ORF">PNV70_03035</name>
</gene>
<organism evidence="1 2">
    <name type="scientific">Ruminococcus bicirculans</name>
    <name type="common">ex Wegman et al. 2014</name>
    <dbReference type="NCBI Taxonomy" id="1160721"/>
    <lineage>
        <taxon>Bacteria</taxon>
        <taxon>Bacillati</taxon>
        <taxon>Bacillota</taxon>
        <taxon>Clostridia</taxon>
        <taxon>Eubacteriales</taxon>
        <taxon>Oscillospiraceae</taxon>
        <taxon>Ruminococcus</taxon>
    </lineage>
</organism>
<dbReference type="Proteomes" id="UP001211421">
    <property type="component" value="Unassembled WGS sequence"/>
</dbReference>
<comment type="caution">
    <text evidence="1">The sequence shown here is derived from an EMBL/GenBank/DDBJ whole genome shotgun (WGS) entry which is preliminary data.</text>
</comment>
<sequence length="196" mass="23028">MKKIERATRDEQILGRVLGEDEWKSVLLTNVYNHFLIKTFGKETTARRKTEQLINETINEFCRVWGFSRTYETRHCDGKDFLDFLKSRIVERTTFTYHIMDNMNVRKLDLTPVELIDVTCSMVAAPLAQRRGDNSLGYNATLRRIYGEMSARYGIVWSNRMKRANVTSKHEVIENNPKLRKLFNDVVNDLLKRGDF</sequence>
<proteinExistence type="predicted"/>
<dbReference type="AlphaFoldDB" id="A0AAW6DXN3"/>
<evidence type="ECO:0000313" key="1">
    <source>
        <dbReference type="EMBL" id="MDB8741047.1"/>
    </source>
</evidence>
<dbReference type="EMBL" id="JAQMLS010000002">
    <property type="protein sequence ID" value="MDB8741047.1"/>
    <property type="molecule type" value="Genomic_DNA"/>
</dbReference>
<reference evidence="1" key="1">
    <citation type="submission" date="2023-01" db="EMBL/GenBank/DDBJ databases">
        <title>Human gut microbiome strain richness.</title>
        <authorList>
            <person name="Chen-Liaw A."/>
        </authorList>
    </citation>
    <scope>NUCLEOTIDE SEQUENCE</scope>
    <source>
        <strain evidence="1">D59st1_B8_D59t2_181005</strain>
    </source>
</reference>
<accession>A0AAW6DXN3</accession>
<evidence type="ECO:0000313" key="2">
    <source>
        <dbReference type="Proteomes" id="UP001211421"/>
    </source>
</evidence>
<dbReference type="RefSeq" id="WP_195551087.1">
    <property type="nucleotide sequence ID" value="NZ_JADMNX010000002.1"/>
</dbReference>
<protein>
    <submittedName>
        <fullName evidence="1">Uncharacterized protein</fullName>
    </submittedName>
</protein>